<keyword evidence="15 18" id="KW-0057">Aromatic amino acid biosynthesis</keyword>
<evidence type="ECO:0000256" key="11">
    <source>
        <dbReference type="ARBA" id="ARBA00022723"/>
    </source>
</evidence>
<keyword evidence="16 18" id="KW-0456">Lyase</keyword>
<evidence type="ECO:0000256" key="9">
    <source>
        <dbReference type="ARBA" id="ARBA00022490"/>
    </source>
</evidence>
<gene>
    <name evidence="18 21" type="primary">aroB</name>
    <name evidence="21" type="ORF">MUN33_13095</name>
</gene>
<dbReference type="EC" id="4.2.3.4" evidence="7 18"/>
<dbReference type="InterPro" id="IPR030960">
    <property type="entry name" value="DHQS/DOIS_N"/>
</dbReference>
<evidence type="ECO:0000256" key="2">
    <source>
        <dbReference type="ARBA" id="ARBA00001911"/>
    </source>
</evidence>
<keyword evidence="14 18" id="KW-0520">NAD</keyword>
<comment type="cofactor">
    <cofactor evidence="18">
        <name>Co(2+)</name>
        <dbReference type="ChEBI" id="CHEBI:48828"/>
    </cofactor>
    <cofactor evidence="18">
        <name>Zn(2+)</name>
        <dbReference type="ChEBI" id="CHEBI:29105"/>
    </cofactor>
    <text evidence="18">Binds 1 divalent metal cation per subunit. Can use either Co(2+) or Zn(2+).</text>
</comment>
<comment type="function">
    <text evidence="18">Catalyzes the conversion of 3-deoxy-D-arabino-heptulosonate 7-phosphate (DAHP) to dehydroquinate (DHQ).</text>
</comment>
<evidence type="ECO:0000259" key="19">
    <source>
        <dbReference type="Pfam" id="PF01761"/>
    </source>
</evidence>
<dbReference type="GO" id="GO:0009423">
    <property type="term" value="P:chorismate biosynthetic process"/>
    <property type="evidence" value="ECO:0007669"/>
    <property type="project" value="UniProtKB-UniRule"/>
</dbReference>
<dbReference type="FunFam" id="3.40.50.1970:FF:000007">
    <property type="entry name" value="Pentafunctional AROM polypeptide"/>
    <property type="match status" value="1"/>
</dbReference>
<comment type="cofactor">
    <cofactor evidence="3">
        <name>Zn(2+)</name>
        <dbReference type="ChEBI" id="CHEBI:29105"/>
    </cofactor>
</comment>
<dbReference type="NCBIfam" id="TIGR01357">
    <property type="entry name" value="aroB"/>
    <property type="match status" value="1"/>
</dbReference>
<feature type="binding site" evidence="18">
    <location>
        <position position="247"/>
    </location>
    <ligand>
        <name>Zn(2+)</name>
        <dbReference type="ChEBI" id="CHEBI:29105"/>
    </ligand>
</feature>
<comment type="catalytic activity">
    <reaction evidence="1 18">
        <text>7-phospho-2-dehydro-3-deoxy-D-arabino-heptonate = 3-dehydroquinate + phosphate</text>
        <dbReference type="Rhea" id="RHEA:21968"/>
        <dbReference type="ChEBI" id="CHEBI:32364"/>
        <dbReference type="ChEBI" id="CHEBI:43474"/>
        <dbReference type="ChEBI" id="CHEBI:58394"/>
        <dbReference type="EC" id="4.2.3.4"/>
    </reaction>
</comment>
<name>A0A9X2B2Z2_9CORY</name>
<evidence type="ECO:0000256" key="15">
    <source>
        <dbReference type="ARBA" id="ARBA00023141"/>
    </source>
</evidence>
<organism evidence="21 22">
    <name type="scientific">Corynebacterium kalidii</name>
    <dbReference type="NCBI Taxonomy" id="2931982"/>
    <lineage>
        <taxon>Bacteria</taxon>
        <taxon>Bacillati</taxon>
        <taxon>Actinomycetota</taxon>
        <taxon>Actinomycetes</taxon>
        <taxon>Mycobacteriales</taxon>
        <taxon>Corynebacteriaceae</taxon>
        <taxon>Corynebacterium</taxon>
    </lineage>
</organism>
<evidence type="ECO:0000256" key="7">
    <source>
        <dbReference type="ARBA" id="ARBA00013031"/>
    </source>
</evidence>
<dbReference type="Gene3D" id="1.20.1090.10">
    <property type="entry name" value="Dehydroquinate synthase-like - alpha domain"/>
    <property type="match status" value="1"/>
</dbReference>
<dbReference type="GO" id="GO:0003856">
    <property type="term" value="F:3-dehydroquinate synthase activity"/>
    <property type="evidence" value="ECO:0007669"/>
    <property type="project" value="UniProtKB-UniRule"/>
</dbReference>
<dbReference type="GO" id="GO:0009073">
    <property type="term" value="P:aromatic amino acid family biosynthetic process"/>
    <property type="evidence" value="ECO:0007669"/>
    <property type="project" value="UniProtKB-KW"/>
</dbReference>
<evidence type="ECO:0000256" key="3">
    <source>
        <dbReference type="ARBA" id="ARBA00001947"/>
    </source>
</evidence>
<evidence type="ECO:0000256" key="6">
    <source>
        <dbReference type="ARBA" id="ARBA00005412"/>
    </source>
</evidence>
<evidence type="ECO:0000256" key="4">
    <source>
        <dbReference type="ARBA" id="ARBA00004496"/>
    </source>
</evidence>
<protein>
    <recommendedName>
        <fullName evidence="8 18">3-dehydroquinate synthase</fullName>
        <shortName evidence="18">DHQS</shortName>
        <ecNumber evidence="7 18">4.2.3.4</ecNumber>
    </recommendedName>
</protein>
<feature type="binding site" evidence="18">
    <location>
        <begin position="106"/>
        <end position="110"/>
    </location>
    <ligand>
        <name>NAD(+)</name>
        <dbReference type="ChEBI" id="CHEBI:57540"/>
    </ligand>
</feature>
<dbReference type="EMBL" id="JALIEA010000017">
    <property type="protein sequence ID" value="MCJ7859634.1"/>
    <property type="molecule type" value="Genomic_DNA"/>
</dbReference>
<feature type="binding site" evidence="18">
    <location>
        <position position="143"/>
    </location>
    <ligand>
        <name>NAD(+)</name>
        <dbReference type="ChEBI" id="CHEBI:57540"/>
    </ligand>
</feature>
<reference evidence="21" key="1">
    <citation type="submission" date="2022-04" db="EMBL/GenBank/DDBJ databases">
        <title>Corynebacterium kalidii LD5P10.</title>
        <authorList>
            <person name="Sun J.Q."/>
        </authorList>
    </citation>
    <scope>NUCLEOTIDE SEQUENCE</scope>
    <source>
        <strain evidence="21">LD5P10</strain>
    </source>
</reference>
<evidence type="ECO:0000256" key="8">
    <source>
        <dbReference type="ARBA" id="ARBA00017684"/>
    </source>
</evidence>
<feature type="binding site" evidence="18">
    <location>
        <position position="263"/>
    </location>
    <ligand>
        <name>Zn(2+)</name>
        <dbReference type="ChEBI" id="CHEBI:29105"/>
    </ligand>
</feature>
<dbReference type="PIRSF" id="PIRSF001455">
    <property type="entry name" value="DHQ_synth"/>
    <property type="match status" value="1"/>
</dbReference>
<dbReference type="GO" id="GO:0008652">
    <property type="term" value="P:amino acid biosynthetic process"/>
    <property type="evidence" value="ECO:0007669"/>
    <property type="project" value="UniProtKB-KW"/>
</dbReference>
<evidence type="ECO:0000256" key="13">
    <source>
        <dbReference type="ARBA" id="ARBA00022833"/>
    </source>
</evidence>
<dbReference type="InterPro" id="IPR050071">
    <property type="entry name" value="Dehydroquinate_synthase"/>
</dbReference>
<dbReference type="HAMAP" id="MF_00110">
    <property type="entry name" value="DHQ_synthase"/>
    <property type="match status" value="1"/>
</dbReference>
<dbReference type="RefSeq" id="WP_244805350.1">
    <property type="nucleotide sequence ID" value="NZ_JALIEA010000017.1"/>
</dbReference>
<dbReference type="AlphaFoldDB" id="A0A9X2B2Z2"/>
<evidence type="ECO:0000256" key="12">
    <source>
        <dbReference type="ARBA" id="ARBA00022741"/>
    </source>
</evidence>
<feature type="domain" description="3-dehydroquinate synthase N-terminal" evidence="19">
    <location>
        <begin position="70"/>
        <end position="179"/>
    </location>
</feature>
<comment type="caution">
    <text evidence="18">Lacks conserved residue(s) required for the propagation of feature annotation.</text>
</comment>
<dbReference type="SUPFAM" id="SSF56796">
    <property type="entry name" value="Dehydroquinate synthase-like"/>
    <property type="match status" value="1"/>
</dbReference>
<evidence type="ECO:0000256" key="14">
    <source>
        <dbReference type="ARBA" id="ARBA00023027"/>
    </source>
</evidence>
<keyword evidence="22" id="KW-1185">Reference proteome</keyword>
<keyword evidence="10 18" id="KW-0028">Amino-acid biosynthesis</keyword>
<comment type="cofactor">
    <cofactor evidence="2 18">
        <name>NAD(+)</name>
        <dbReference type="ChEBI" id="CHEBI:57540"/>
    </cofactor>
</comment>
<feature type="binding site" evidence="18">
    <location>
        <position position="185"/>
    </location>
    <ligand>
        <name>Zn(2+)</name>
        <dbReference type="ChEBI" id="CHEBI:29105"/>
    </ligand>
</feature>
<evidence type="ECO:0000256" key="18">
    <source>
        <dbReference type="HAMAP-Rule" id="MF_00110"/>
    </source>
</evidence>
<evidence type="ECO:0000259" key="20">
    <source>
        <dbReference type="Pfam" id="PF24621"/>
    </source>
</evidence>
<dbReference type="GO" id="GO:0005737">
    <property type="term" value="C:cytoplasm"/>
    <property type="evidence" value="ECO:0007669"/>
    <property type="project" value="UniProtKB-SubCell"/>
</dbReference>
<evidence type="ECO:0000256" key="17">
    <source>
        <dbReference type="ARBA" id="ARBA00023285"/>
    </source>
</evidence>
<proteinExistence type="inferred from homology"/>
<comment type="pathway">
    <text evidence="5 18">Metabolic intermediate biosynthesis; chorismate biosynthesis; chorismate from D-erythrose 4-phosphate and phosphoenolpyruvate: step 2/7.</text>
</comment>
<comment type="caution">
    <text evidence="21">The sequence shown here is derived from an EMBL/GenBank/DDBJ whole genome shotgun (WGS) entry which is preliminary data.</text>
</comment>
<evidence type="ECO:0000256" key="5">
    <source>
        <dbReference type="ARBA" id="ARBA00004661"/>
    </source>
</evidence>
<dbReference type="Pfam" id="PF01761">
    <property type="entry name" value="DHQ_synthase"/>
    <property type="match status" value="1"/>
</dbReference>
<keyword evidence="13 18" id="KW-0862">Zinc</keyword>
<evidence type="ECO:0000256" key="1">
    <source>
        <dbReference type="ARBA" id="ARBA00001393"/>
    </source>
</evidence>
<keyword evidence="9 18" id="KW-0963">Cytoplasm</keyword>
<dbReference type="PANTHER" id="PTHR43622">
    <property type="entry name" value="3-DEHYDROQUINATE SYNTHASE"/>
    <property type="match status" value="1"/>
</dbReference>
<dbReference type="PANTHER" id="PTHR43622:SF7">
    <property type="entry name" value="3-DEHYDROQUINATE SYNTHASE, CHLOROPLASTIC"/>
    <property type="match status" value="1"/>
</dbReference>
<dbReference type="GO" id="GO:0000166">
    <property type="term" value="F:nucleotide binding"/>
    <property type="evidence" value="ECO:0007669"/>
    <property type="project" value="UniProtKB-KW"/>
</dbReference>
<dbReference type="Proteomes" id="UP001139207">
    <property type="component" value="Unassembled WGS sequence"/>
</dbReference>
<dbReference type="Pfam" id="PF24621">
    <property type="entry name" value="DHQS_C"/>
    <property type="match status" value="1"/>
</dbReference>
<comment type="similarity">
    <text evidence="6 18">Belongs to the sugar phosphate cyclases superfamily. Dehydroquinate synthase family.</text>
</comment>
<evidence type="ECO:0000256" key="16">
    <source>
        <dbReference type="ARBA" id="ARBA00023239"/>
    </source>
</evidence>
<dbReference type="CDD" id="cd08195">
    <property type="entry name" value="DHQS"/>
    <property type="match status" value="1"/>
</dbReference>
<dbReference type="InterPro" id="IPR030963">
    <property type="entry name" value="DHQ_synth_fam"/>
</dbReference>
<feature type="domain" description="3-dehydroquinate synthase C-terminal" evidence="20">
    <location>
        <begin position="182"/>
        <end position="323"/>
    </location>
</feature>
<keyword evidence="17 18" id="KW-0170">Cobalt</keyword>
<accession>A0A9X2B2Z2</accession>
<dbReference type="InterPro" id="IPR056179">
    <property type="entry name" value="DHQS_C"/>
</dbReference>
<sequence>MNAHQTRTVHVATDSPYDVVIGRDLTTAVADSVPGARRAVVLHQPPLAGLAARVADGLRAAGVEPFLYETPDAEAAKTVAGAAECWDVCAGAGLSRQDVVVGVGGGATTDLAGFIAATWMRGVRVVQYPTTLLAMVDAAVGGKTGINTAAGKNLVGAFHEPSAVLVDLDVLETLPHAEIVAGSAEIIKAGFIRDPRILDLYEADAAAACDPHGTLPDLIEAAITVKADVVGQDLRESSLREILNYGHTYGHAVEQHENYRWRHGHAVAVGMVFEAELAHAAGLLSGEAVNQHRRILESVGLPTSYGNASLEELTEVMARDKKNRDGSLRIVVVGDATGSYVPRTLVDPSQDDLTAAYLNTTTDNHQ</sequence>
<keyword evidence="11 18" id="KW-0479">Metal-binding</keyword>
<dbReference type="InterPro" id="IPR016037">
    <property type="entry name" value="DHQ_synth_AroB"/>
</dbReference>
<evidence type="ECO:0000256" key="10">
    <source>
        <dbReference type="ARBA" id="ARBA00022605"/>
    </source>
</evidence>
<dbReference type="GO" id="GO:0046872">
    <property type="term" value="F:metal ion binding"/>
    <property type="evidence" value="ECO:0007669"/>
    <property type="project" value="UniProtKB-KW"/>
</dbReference>
<feature type="binding site" evidence="18">
    <location>
        <begin position="130"/>
        <end position="131"/>
    </location>
    <ligand>
        <name>NAD(+)</name>
        <dbReference type="ChEBI" id="CHEBI:57540"/>
    </ligand>
</feature>
<comment type="subcellular location">
    <subcellularLocation>
        <location evidence="4 18">Cytoplasm</location>
    </subcellularLocation>
</comment>
<dbReference type="Gene3D" id="3.40.50.1970">
    <property type="match status" value="1"/>
</dbReference>
<evidence type="ECO:0000313" key="21">
    <source>
        <dbReference type="EMBL" id="MCJ7859634.1"/>
    </source>
</evidence>
<keyword evidence="12 18" id="KW-0547">Nucleotide-binding</keyword>
<feature type="binding site" evidence="18">
    <location>
        <begin position="72"/>
        <end position="77"/>
    </location>
    <ligand>
        <name>NAD(+)</name>
        <dbReference type="ChEBI" id="CHEBI:57540"/>
    </ligand>
</feature>
<evidence type="ECO:0000313" key="22">
    <source>
        <dbReference type="Proteomes" id="UP001139207"/>
    </source>
</evidence>
<feature type="binding site" evidence="18">
    <location>
        <position position="152"/>
    </location>
    <ligand>
        <name>NAD(+)</name>
        <dbReference type="ChEBI" id="CHEBI:57540"/>
    </ligand>
</feature>